<proteinExistence type="predicted"/>
<keyword evidence="3 5" id="KW-0067">ATP-binding</keyword>
<dbReference type="Gene3D" id="3.40.50.300">
    <property type="entry name" value="P-loop containing nucleotide triphosphate hydrolases"/>
    <property type="match status" value="1"/>
</dbReference>
<dbReference type="InterPro" id="IPR003593">
    <property type="entry name" value="AAA+_ATPase"/>
</dbReference>
<dbReference type="AlphaFoldDB" id="A0A841H3T8"/>
<evidence type="ECO:0000256" key="2">
    <source>
        <dbReference type="ARBA" id="ARBA00022741"/>
    </source>
</evidence>
<evidence type="ECO:0000256" key="3">
    <source>
        <dbReference type="ARBA" id="ARBA00022840"/>
    </source>
</evidence>
<dbReference type="CDD" id="cd03230">
    <property type="entry name" value="ABC_DR_subfamily_A"/>
    <property type="match status" value="1"/>
</dbReference>
<dbReference type="Proteomes" id="UP000582837">
    <property type="component" value="Unassembled WGS sequence"/>
</dbReference>
<dbReference type="GO" id="GO:0016887">
    <property type="term" value="F:ATP hydrolysis activity"/>
    <property type="evidence" value="ECO:0007669"/>
    <property type="project" value="InterPro"/>
</dbReference>
<dbReference type="InterPro" id="IPR003439">
    <property type="entry name" value="ABC_transporter-like_ATP-bd"/>
</dbReference>
<accession>A0A841H3T8</accession>
<dbReference type="InterPro" id="IPR051782">
    <property type="entry name" value="ABC_Transporter_VariousFunc"/>
</dbReference>
<gene>
    <name evidence="5" type="ORF">HNQ61_004445</name>
</gene>
<evidence type="ECO:0000313" key="5">
    <source>
        <dbReference type="EMBL" id="MBB6072781.1"/>
    </source>
</evidence>
<feature type="domain" description="ABC transporter" evidence="4">
    <location>
        <begin position="7"/>
        <end position="237"/>
    </location>
</feature>
<sequence>MTDMAPLSVDGLRKAYRRGPVLGDLTFALRAGEAVALLGGNGAGKSTLLGCITGDRVPDRGGVRLCGHDPFSDLAAAAQCMGFVPETPFLYPELTVGEMLQFVAAARAMDEGGAAAETARLLELLGLAGAEGTLCRELSQGMGRKTAIIAALLHRPRAILLDEALNGLDRPSSARLIAELDARRAEGAAVLISSHDLEFVGEWCGRGLMLEPGARWTMLEGEAWEQWKRAPSLRAGWGD</sequence>
<comment type="caution">
    <text evidence="5">The sequence shown here is derived from an EMBL/GenBank/DDBJ whole genome shotgun (WGS) entry which is preliminary data.</text>
</comment>
<evidence type="ECO:0000313" key="6">
    <source>
        <dbReference type="Proteomes" id="UP000582837"/>
    </source>
</evidence>
<dbReference type="PANTHER" id="PTHR42939:SF1">
    <property type="entry name" value="ABC TRANSPORTER ATP-BINDING PROTEIN ALBC-RELATED"/>
    <property type="match status" value="1"/>
</dbReference>
<dbReference type="PROSITE" id="PS50893">
    <property type="entry name" value="ABC_TRANSPORTER_2"/>
    <property type="match status" value="1"/>
</dbReference>
<protein>
    <submittedName>
        <fullName evidence="5">ABC-2 type transport system ATP-binding protein</fullName>
    </submittedName>
</protein>
<dbReference type="InterPro" id="IPR027417">
    <property type="entry name" value="P-loop_NTPase"/>
</dbReference>
<dbReference type="Pfam" id="PF00005">
    <property type="entry name" value="ABC_tran"/>
    <property type="match status" value="1"/>
</dbReference>
<dbReference type="GO" id="GO:0005524">
    <property type="term" value="F:ATP binding"/>
    <property type="evidence" value="ECO:0007669"/>
    <property type="project" value="UniProtKB-KW"/>
</dbReference>
<dbReference type="EMBL" id="JACHIA010000018">
    <property type="protein sequence ID" value="MBB6072781.1"/>
    <property type="molecule type" value="Genomic_DNA"/>
</dbReference>
<name>A0A841H3T8_9BACT</name>
<dbReference type="RefSeq" id="WP_170035495.1">
    <property type="nucleotide sequence ID" value="NZ_JABDTL010000001.1"/>
</dbReference>
<keyword evidence="6" id="KW-1185">Reference proteome</keyword>
<keyword evidence="2" id="KW-0547">Nucleotide-binding</keyword>
<dbReference type="PANTHER" id="PTHR42939">
    <property type="entry name" value="ABC TRANSPORTER ATP-BINDING PROTEIN ALBC-RELATED"/>
    <property type="match status" value="1"/>
</dbReference>
<organism evidence="5 6">
    <name type="scientific">Longimicrobium terrae</name>
    <dbReference type="NCBI Taxonomy" id="1639882"/>
    <lineage>
        <taxon>Bacteria</taxon>
        <taxon>Pseudomonadati</taxon>
        <taxon>Gemmatimonadota</taxon>
        <taxon>Longimicrobiia</taxon>
        <taxon>Longimicrobiales</taxon>
        <taxon>Longimicrobiaceae</taxon>
        <taxon>Longimicrobium</taxon>
    </lineage>
</organism>
<dbReference type="SUPFAM" id="SSF52540">
    <property type="entry name" value="P-loop containing nucleoside triphosphate hydrolases"/>
    <property type="match status" value="1"/>
</dbReference>
<keyword evidence="1" id="KW-0813">Transport</keyword>
<reference evidence="5 6" key="1">
    <citation type="submission" date="2020-08" db="EMBL/GenBank/DDBJ databases">
        <title>Genomic Encyclopedia of Type Strains, Phase IV (KMG-IV): sequencing the most valuable type-strain genomes for metagenomic binning, comparative biology and taxonomic classification.</title>
        <authorList>
            <person name="Goeker M."/>
        </authorList>
    </citation>
    <scope>NUCLEOTIDE SEQUENCE [LARGE SCALE GENOMIC DNA]</scope>
    <source>
        <strain evidence="5 6">DSM 29007</strain>
    </source>
</reference>
<evidence type="ECO:0000259" key="4">
    <source>
        <dbReference type="PROSITE" id="PS50893"/>
    </source>
</evidence>
<dbReference type="SMART" id="SM00382">
    <property type="entry name" value="AAA"/>
    <property type="match status" value="1"/>
</dbReference>
<evidence type="ECO:0000256" key="1">
    <source>
        <dbReference type="ARBA" id="ARBA00022448"/>
    </source>
</evidence>